<evidence type="ECO:0000313" key="3">
    <source>
        <dbReference type="Proteomes" id="UP000182894"/>
    </source>
</evidence>
<keyword evidence="1" id="KW-0812">Transmembrane</keyword>
<evidence type="ECO:0000313" key="2">
    <source>
        <dbReference type="EMBL" id="SDI41172.1"/>
    </source>
</evidence>
<organism evidence="2 3">
    <name type="scientific">Pseudomonas abietaniphila</name>
    <dbReference type="NCBI Taxonomy" id="89065"/>
    <lineage>
        <taxon>Bacteria</taxon>
        <taxon>Pseudomonadati</taxon>
        <taxon>Pseudomonadota</taxon>
        <taxon>Gammaproteobacteria</taxon>
        <taxon>Pseudomonadales</taxon>
        <taxon>Pseudomonadaceae</taxon>
        <taxon>Pseudomonas</taxon>
    </lineage>
</organism>
<protein>
    <submittedName>
        <fullName evidence="2">Uncharacterized protein</fullName>
    </submittedName>
</protein>
<dbReference type="Proteomes" id="UP000182894">
    <property type="component" value="Unassembled WGS sequence"/>
</dbReference>
<dbReference type="RefSeq" id="WP_074755894.1">
    <property type="nucleotide sequence ID" value="NZ_FNCO01000013.1"/>
</dbReference>
<name>A0A1G8KCM7_9PSED</name>
<sequence length="109" mass="11814">MIRTITSTAISTALSLCLLIGSYTAATFGFYVLVFFNAFAWVGIFAGVIKGEAAARIRQYCWISALSSAFQIYALIATDHPFLAASCFITSFFIVDLAFGDKEKTPCAD</sequence>
<gene>
    <name evidence="2" type="ORF">SAMN05216605_11351</name>
</gene>
<dbReference type="OrthoDB" id="7027278at2"/>
<proteinExistence type="predicted"/>
<reference evidence="3" key="1">
    <citation type="submission" date="2016-10" db="EMBL/GenBank/DDBJ databases">
        <authorList>
            <person name="Varghese N."/>
            <person name="Submissions S."/>
        </authorList>
    </citation>
    <scope>NUCLEOTIDE SEQUENCE [LARGE SCALE GENOMIC DNA]</scope>
    <source>
        <strain evidence="3">ATCC 700689</strain>
    </source>
</reference>
<keyword evidence="1" id="KW-1133">Transmembrane helix</keyword>
<evidence type="ECO:0000256" key="1">
    <source>
        <dbReference type="SAM" id="Phobius"/>
    </source>
</evidence>
<dbReference type="STRING" id="89065.SAMN05216605_11351"/>
<accession>A0A1G8KCM7</accession>
<keyword evidence="1" id="KW-0472">Membrane</keyword>
<feature type="transmembrane region" description="Helical" evidence="1">
    <location>
        <begin position="82"/>
        <end position="99"/>
    </location>
</feature>
<dbReference type="EMBL" id="FNCO01000013">
    <property type="protein sequence ID" value="SDI41172.1"/>
    <property type="molecule type" value="Genomic_DNA"/>
</dbReference>
<dbReference type="AlphaFoldDB" id="A0A1G8KCM7"/>
<keyword evidence="3" id="KW-1185">Reference proteome</keyword>